<dbReference type="OrthoDB" id="6132182at2759"/>
<organism evidence="5 6">
    <name type="scientific">Microdochium bolleyi</name>
    <dbReference type="NCBI Taxonomy" id="196109"/>
    <lineage>
        <taxon>Eukaryota</taxon>
        <taxon>Fungi</taxon>
        <taxon>Dikarya</taxon>
        <taxon>Ascomycota</taxon>
        <taxon>Pezizomycotina</taxon>
        <taxon>Sordariomycetes</taxon>
        <taxon>Xylariomycetidae</taxon>
        <taxon>Xylariales</taxon>
        <taxon>Microdochiaceae</taxon>
        <taxon>Microdochium</taxon>
    </lineage>
</organism>
<sequence>MKFSTCSQILSAAALVAAAPQHPARSAAVQHVPMPTSGLPHVLSPAEVSILMSDATADKFHADGAATEESSFIQASSSTNAAAAAACRTNTRVEWNRMTAANKTAFVNAIVCLNKKPSKIGQDWNPSLFGDFQYTHALQVNGVHSVDTFLPWHRYFVYAFEKVLRSECAYKGPMPWWRETDAAGKLRQSNLFTSAHFGTLPSITSGGLGACVSDGPFKNFKYGDLCISRGANETRSALVTKARENECQGNSTTTFRQHRLCVEGSNHSDMHMSIGPTMADVGNSPAGALAPRIFFMHHSYIDYQWKRWQNVAPSRSTKIDGCYNPGYCCGQPCMALDNDFVLSVDGIIPDMTLGQILNTENSVLCYTYDDLL</sequence>
<feature type="chain" id="PRO_5007293576" description="Tyrosinase copper-binding domain-containing protein" evidence="3">
    <location>
        <begin position="19"/>
        <end position="372"/>
    </location>
</feature>
<dbReference type="Pfam" id="PF00264">
    <property type="entry name" value="Tyrosinase"/>
    <property type="match status" value="1"/>
</dbReference>
<dbReference type="PRINTS" id="PR00092">
    <property type="entry name" value="TYROSINASE"/>
</dbReference>
<gene>
    <name evidence="5" type="ORF">Micbo1qcDRAFT_201808</name>
</gene>
<dbReference type="PANTHER" id="PTHR11474:SF126">
    <property type="entry name" value="TYROSINASE-LIKE PROTEIN TYR-1-RELATED"/>
    <property type="match status" value="1"/>
</dbReference>
<dbReference type="Gene3D" id="1.10.1280.10">
    <property type="entry name" value="Di-copper center containing domain from catechol oxidase"/>
    <property type="match status" value="1"/>
</dbReference>
<dbReference type="InterPro" id="IPR002227">
    <property type="entry name" value="Tyrosinase_Cu-bd"/>
</dbReference>
<dbReference type="EMBL" id="KQ964247">
    <property type="protein sequence ID" value="KXJ93864.1"/>
    <property type="molecule type" value="Genomic_DNA"/>
</dbReference>
<dbReference type="GO" id="GO:0016491">
    <property type="term" value="F:oxidoreductase activity"/>
    <property type="evidence" value="ECO:0007669"/>
    <property type="project" value="InterPro"/>
</dbReference>
<dbReference type="InParanoid" id="A0A136J9K5"/>
<accession>A0A136J9K5</accession>
<dbReference type="InterPro" id="IPR050316">
    <property type="entry name" value="Tyrosinase/Hemocyanin"/>
</dbReference>
<evidence type="ECO:0000313" key="5">
    <source>
        <dbReference type="EMBL" id="KXJ93864.1"/>
    </source>
</evidence>
<evidence type="ECO:0000313" key="6">
    <source>
        <dbReference type="Proteomes" id="UP000070501"/>
    </source>
</evidence>
<dbReference type="InterPro" id="IPR008922">
    <property type="entry name" value="Di-copper_centre_dom_sf"/>
</dbReference>
<feature type="domain" description="Tyrosinase copper-binding" evidence="4">
    <location>
        <begin position="144"/>
        <end position="161"/>
    </location>
</feature>
<dbReference type="SUPFAM" id="SSF48056">
    <property type="entry name" value="Di-copper centre-containing domain"/>
    <property type="match status" value="1"/>
</dbReference>
<keyword evidence="1" id="KW-0479">Metal-binding</keyword>
<keyword evidence="6" id="KW-1185">Reference proteome</keyword>
<feature type="signal peptide" evidence="3">
    <location>
        <begin position="1"/>
        <end position="18"/>
    </location>
</feature>
<keyword evidence="2" id="KW-0186">Copper</keyword>
<dbReference type="Proteomes" id="UP000070501">
    <property type="component" value="Unassembled WGS sequence"/>
</dbReference>
<name>A0A136J9K5_9PEZI</name>
<keyword evidence="3" id="KW-0732">Signal</keyword>
<evidence type="ECO:0000256" key="1">
    <source>
        <dbReference type="ARBA" id="ARBA00022723"/>
    </source>
</evidence>
<reference evidence="6" key="1">
    <citation type="submission" date="2016-02" db="EMBL/GenBank/DDBJ databases">
        <title>Draft genome sequence of Microdochium bolleyi, a fungal endophyte of beachgrass.</title>
        <authorList>
            <consortium name="DOE Joint Genome Institute"/>
            <person name="David A.S."/>
            <person name="May G."/>
            <person name="Haridas S."/>
            <person name="Lim J."/>
            <person name="Wang M."/>
            <person name="Labutti K."/>
            <person name="Lipzen A."/>
            <person name="Barry K."/>
            <person name="Grigoriev I.V."/>
        </authorList>
    </citation>
    <scope>NUCLEOTIDE SEQUENCE [LARGE SCALE GENOMIC DNA]</scope>
    <source>
        <strain evidence="6">J235TASD1</strain>
    </source>
</reference>
<protein>
    <recommendedName>
        <fullName evidence="4">Tyrosinase copper-binding domain-containing protein</fullName>
    </recommendedName>
</protein>
<evidence type="ECO:0000256" key="3">
    <source>
        <dbReference type="SAM" id="SignalP"/>
    </source>
</evidence>
<dbReference type="AlphaFoldDB" id="A0A136J9K5"/>
<dbReference type="PANTHER" id="PTHR11474">
    <property type="entry name" value="TYROSINASE FAMILY MEMBER"/>
    <property type="match status" value="1"/>
</dbReference>
<dbReference type="STRING" id="196109.A0A136J9K5"/>
<evidence type="ECO:0000256" key="2">
    <source>
        <dbReference type="ARBA" id="ARBA00023008"/>
    </source>
</evidence>
<proteinExistence type="predicted"/>
<dbReference type="PROSITE" id="PS00497">
    <property type="entry name" value="TYROSINASE_1"/>
    <property type="match status" value="1"/>
</dbReference>
<evidence type="ECO:0000259" key="4">
    <source>
        <dbReference type="PROSITE" id="PS00497"/>
    </source>
</evidence>
<dbReference type="GO" id="GO:0046872">
    <property type="term" value="F:metal ion binding"/>
    <property type="evidence" value="ECO:0007669"/>
    <property type="project" value="UniProtKB-KW"/>
</dbReference>